<feature type="domain" description="Methyl-accepting transducer" evidence="9">
    <location>
        <begin position="592"/>
        <end position="828"/>
    </location>
</feature>
<dbReference type="Proteomes" id="UP001219901">
    <property type="component" value="Chromosome"/>
</dbReference>
<evidence type="ECO:0000256" key="8">
    <source>
        <dbReference type="SAM" id="MobiDB-lite"/>
    </source>
</evidence>
<dbReference type="InterPro" id="IPR029095">
    <property type="entry name" value="NarX-like_N"/>
</dbReference>
<comment type="subcellular location">
    <subcellularLocation>
        <location evidence="1">Membrane</location>
        <topology evidence="1">Multi-pass membrane protein</topology>
    </subcellularLocation>
</comment>
<feature type="domain" description="HAMP" evidence="10">
    <location>
        <begin position="481"/>
        <end position="531"/>
    </location>
</feature>
<evidence type="ECO:0000259" key="10">
    <source>
        <dbReference type="PROSITE" id="PS50885"/>
    </source>
</evidence>
<evidence type="ECO:0000313" key="14">
    <source>
        <dbReference type="Proteomes" id="UP001321249"/>
    </source>
</evidence>
<dbReference type="CDD" id="cd06225">
    <property type="entry name" value="HAMP"/>
    <property type="match status" value="1"/>
</dbReference>
<evidence type="ECO:0000256" key="6">
    <source>
        <dbReference type="ARBA" id="ARBA00029447"/>
    </source>
</evidence>
<keyword evidence="5 7" id="KW-0807">Transducer</keyword>
<dbReference type="PROSITE" id="PS50111">
    <property type="entry name" value="CHEMOTAXIS_TRANSDUC_2"/>
    <property type="match status" value="1"/>
</dbReference>
<dbReference type="RefSeq" id="WP_342826233.1">
    <property type="nucleotide sequence ID" value="NZ_CP046146.1"/>
</dbReference>
<dbReference type="EMBL" id="WMBE01000003">
    <property type="protein sequence ID" value="MDG0867660.1"/>
    <property type="molecule type" value="Genomic_DNA"/>
</dbReference>
<dbReference type="GO" id="GO:0007165">
    <property type="term" value="P:signal transduction"/>
    <property type="evidence" value="ECO:0007669"/>
    <property type="project" value="UniProtKB-KW"/>
</dbReference>
<dbReference type="Pfam" id="PF00015">
    <property type="entry name" value="MCPsignal"/>
    <property type="match status" value="1"/>
</dbReference>
<dbReference type="AlphaFoldDB" id="A0AAJ5ZEH4"/>
<evidence type="ECO:0000256" key="2">
    <source>
        <dbReference type="ARBA" id="ARBA00022692"/>
    </source>
</evidence>
<feature type="compositionally biased region" description="Low complexity" evidence="8">
    <location>
        <begin position="856"/>
        <end position="878"/>
    </location>
</feature>
<dbReference type="InterPro" id="IPR004089">
    <property type="entry name" value="MCPsignal_dom"/>
</dbReference>
<protein>
    <submittedName>
        <fullName evidence="12">HAMP domain-containing protein</fullName>
    </submittedName>
</protein>
<evidence type="ECO:0000256" key="4">
    <source>
        <dbReference type="ARBA" id="ARBA00023136"/>
    </source>
</evidence>
<feature type="region of interest" description="Disordered" evidence="8">
    <location>
        <begin position="834"/>
        <end position="880"/>
    </location>
</feature>
<dbReference type="CDD" id="cd11386">
    <property type="entry name" value="MCP_signal"/>
    <property type="match status" value="1"/>
</dbReference>
<comment type="similarity">
    <text evidence="6">Belongs to the methyl-accepting chemotaxis (MCP) protein family.</text>
</comment>
<reference evidence="13" key="3">
    <citation type="submission" date="2023-06" db="EMBL/GenBank/DDBJ databases">
        <title>Pangenomics reveal diversification of enzyme families and niche specialization in globally abundant SAR202 bacteria.</title>
        <authorList>
            <person name="Saw J.H.W."/>
        </authorList>
    </citation>
    <scope>NUCLEOTIDE SEQUENCE [LARGE SCALE GENOMIC DNA]</scope>
    <source>
        <strain evidence="13">JH1073</strain>
    </source>
</reference>
<evidence type="ECO:0000256" key="7">
    <source>
        <dbReference type="PROSITE-ProRule" id="PRU00284"/>
    </source>
</evidence>
<evidence type="ECO:0000313" key="11">
    <source>
        <dbReference type="EMBL" id="MDG0867660.1"/>
    </source>
</evidence>
<evidence type="ECO:0000256" key="1">
    <source>
        <dbReference type="ARBA" id="ARBA00004141"/>
    </source>
</evidence>
<dbReference type="EMBL" id="CP046147">
    <property type="protein sequence ID" value="WFG39972.1"/>
    <property type="molecule type" value="Genomic_DNA"/>
</dbReference>
<keyword evidence="3" id="KW-1133">Transmembrane helix</keyword>
<accession>A0AAJ5ZEH4</accession>
<keyword evidence="13" id="KW-1185">Reference proteome</keyword>
<proteinExistence type="inferred from homology"/>
<dbReference type="SMART" id="SM00283">
    <property type="entry name" value="MA"/>
    <property type="match status" value="1"/>
</dbReference>
<dbReference type="PANTHER" id="PTHR32089">
    <property type="entry name" value="METHYL-ACCEPTING CHEMOTAXIS PROTEIN MCPB"/>
    <property type="match status" value="1"/>
</dbReference>
<keyword evidence="4" id="KW-0472">Membrane</keyword>
<keyword evidence="2" id="KW-0812">Transmembrane</keyword>
<reference evidence="12" key="2">
    <citation type="journal article" date="2023" name="Nat. Commun.">
        <title>Cultivation of marine bacteria of the SAR202 clade.</title>
        <authorList>
            <person name="Lim Y."/>
            <person name="Seo J.H."/>
            <person name="Giovannoni S.J."/>
            <person name="Kang I."/>
            <person name="Cho J.C."/>
        </authorList>
    </citation>
    <scope>NUCLEOTIDE SEQUENCE</scope>
    <source>
        <strain evidence="12">JH1073</strain>
    </source>
</reference>
<evidence type="ECO:0000259" key="9">
    <source>
        <dbReference type="PROSITE" id="PS50111"/>
    </source>
</evidence>
<dbReference type="Pfam" id="PF00672">
    <property type="entry name" value="HAMP"/>
    <property type="match status" value="1"/>
</dbReference>
<dbReference type="PROSITE" id="PS50885">
    <property type="entry name" value="HAMP"/>
    <property type="match status" value="1"/>
</dbReference>
<evidence type="ECO:0000256" key="3">
    <source>
        <dbReference type="ARBA" id="ARBA00022989"/>
    </source>
</evidence>
<organism evidence="12 13">
    <name type="scientific">Candidatus Lucifugimonas marina</name>
    <dbReference type="NCBI Taxonomy" id="3038979"/>
    <lineage>
        <taxon>Bacteria</taxon>
        <taxon>Bacillati</taxon>
        <taxon>Chloroflexota</taxon>
        <taxon>Dehalococcoidia</taxon>
        <taxon>SAR202 cluster</taxon>
        <taxon>Candidatus Lucifugimonadales</taxon>
        <taxon>Candidatus Lucifugimonadaceae</taxon>
        <taxon>Candidatus Lucifugimonas</taxon>
    </lineage>
</organism>
<reference evidence="13 14" key="1">
    <citation type="submission" date="2019-11" db="EMBL/GenBank/DDBJ databases">
        <authorList>
            <person name="Cho J.-C."/>
        </authorList>
    </citation>
    <scope>NUCLEOTIDE SEQUENCE [LARGE SCALE GENOMIC DNA]</scope>
    <source>
        <strain evidence="12 13">JH1073</strain>
        <strain evidence="11 14">JH702</strain>
    </source>
</reference>
<evidence type="ECO:0000313" key="13">
    <source>
        <dbReference type="Proteomes" id="UP001219901"/>
    </source>
</evidence>
<dbReference type="GO" id="GO:0016020">
    <property type="term" value="C:membrane"/>
    <property type="evidence" value="ECO:0007669"/>
    <property type="project" value="UniProtKB-SubCell"/>
</dbReference>
<dbReference type="Gene3D" id="1.10.287.950">
    <property type="entry name" value="Methyl-accepting chemotaxis protein"/>
    <property type="match status" value="3"/>
</dbReference>
<sequence length="932" mass="97342">MSMNFITGSIQAKLIAVLLVMFGILAATIGLNFQTFGSLESSTPMVNQAGAQRMRAYKAATLANEYFQADAVGREDIRPALTGVMTQFEEVQDGLANGSDKYNLTGTDNDAILEQLAIVNEDWSHYKSEMESIIASDTTAIEAVDEINSTVPALFSKAADVVGLMSASQISPTNMDQAGAQRMRAFKIGFLTNAWVDLPDERTEIALDLQNTMNDFAAVQAGLRSGDADRGLTGTSNSEILDLLTVADESFHHLETDVAAIIGGTDDGSALDDLDHVAPELFAASASVVNSMNKNQVSIVDMDAAGGQRMRAYRTAYLANNYLTATTEADRKAIWAEIETQISAFEAIQAGLEFGDEGRNLAGTSNPAIIEAITAANNTWAEYKAQIDLVSTFDTSAKDAVLQVGEEVSVLFDKANAATALVAEDSQGVVASLKQLELILLAIGAVVLGLIVVFIRKTIVAKLREVTAVANIVSSEALPTMTDRLKSVAAGDLTNQYNVSVEPVKVSSSDEVGQIGVAFNDIIGRLNDSADSYNSMVDNMSVLIDGVRETADSVNEAATEMSDAAEQAGEATQGIASTSQQVASGAQEQATGIQSSVELINELNAGLEKINAGSAEQTASVGQAKTIVADVSSATDTVSANATDATTGSQAANEAADNGLSIVRQTVDGMERISGAVNSVSEQVSGLGEQSAEIGKIVAVIDDIAAQTNLLALNAAIEAARAGEQGREFAVVADEVRQLAERVTGATSEIAGLIEGVQKGVEESIKATEAGAEEVEQGSELAKQAGEALETIIESVGAVSDQIEAMANSAQDVKRSSDQMVSTVESVEDVANRNAESAAEMGESSNKVRTAMDSVAATTEESSASAEEASASTEELSAQVEEVVASSTMLKDLAVSLKDSVSVFTTSGVKATDVEVTDSVEEQDDAQYDIAA</sequence>
<dbReference type="PANTHER" id="PTHR32089:SF112">
    <property type="entry name" value="LYSOZYME-LIKE PROTEIN-RELATED"/>
    <property type="match status" value="1"/>
</dbReference>
<name>A0AAJ5ZEH4_9CHLR</name>
<evidence type="ECO:0000256" key="5">
    <source>
        <dbReference type="ARBA" id="ARBA00023224"/>
    </source>
</evidence>
<gene>
    <name evidence="11" type="ORF">GKO46_11335</name>
    <name evidence="12" type="ORF">GKO48_10200</name>
</gene>
<dbReference type="Proteomes" id="UP001321249">
    <property type="component" value="Unassembled WGS sequence"/>
</dbReference>
<dbReference type="Pfam" id="PF13675">
    <property type="entry name" value="PilJ"/>
    <property type="match status" value="2"/>
</dbReference>
<dbReference type="InterPro" id="IPR003660">
    <property type="entry name" value="HAMP_dom"/>
</dbReference>
<dbReference type="SUPFAM" id="SSF58104">
    <property type="entry name" value="Methyl-accepting chemotaxis protein (MCP) signaling domain"/>
    <property type="match status" value="2"/>
</dbReference>
<evidence type="ECO:0000313" key="12">
    <source>
        <dbReference type="EMBL" id="WFG39972.1"/>
    </source>
</evidence>